<dbReference type="Proteomes" id="UP000235005">
    <property type="component" value="Unassembled WGS sequence"/>
</dbReference>
<dbReference type="Pfam" id="PF02665">
    <property type="entry name" value="Nitrate_red_gam"/>
    <property type="match status" value="1"/>
</dbReference>
<dbReference type="GO" id="GO:0042128">
    <property type="term" value="P:nitrate assimilation"/>
    <property type="evidence" value="ECO:0007669"/>
    <property type="project" value="UniProtKB-KW"/>
</dbReference>
<evidence type="ECO:0000256" key="1">
    <source>
        <dbReference type="ARBA" id="ARBA00004651"/>
    </source>
</evidence>
<feature type="binding site" description="axial binding residue" evidence="16">
    <location>
        <position position="56"/>
    </location>
    <ligand>
        <name>heme b</name>
        <dbReference type="ChEBI" id="CHEBI:60344"/>
        <label>1</label>
    </ligand>
    <ligandPart>
        <name>Fe</name>
        <dbReference type="ChEBI" id="CHEBI:18248"/>
    </ligandPart>
</feature>
<evidence type="ECO:0000256" key="9">
    <source>
        <dbReference type="ARBA" id="ARBA00022989"/>
    </source>
</evidence>
<evidence type="ECO:0000313" key="19">
    <source>
        <dbReference type="EMBL" id="PLW70745.1"/>
    </source>
</evidence>
<dbReference type="GO" id="GO:0009325">
    <property type="term" value="C:nitrate reductase complex"/>
    <property type="evidence" value="ECO:0007669"/>
    <property type="project" value="InterPro"/>
</dbReference>
<keyword evidence="7" id="KW-0479">Metal-binding</keyword>
<gene>
    <name evidence="19" type="primary">narI</name>
    <name evidence="19" type="ORF">C0039_01020</name>
</gene>
<dbReference type="EMBL" id="PKUS01000001">
    <property type="protein sequence ID" value="PLW70745.1"/>
    <property type="molecule type" value="Genomic_DNA"/>
</dbReference>
<feature type="binding site" description="axial binding residue" evidence="16">
    <location>
        <position position="66"/>
    </location>
    <ligand>
        <name>heme b</name>
        <dbReference type="ChEBI" id="CHEBI:60344"/>
        <label>2</label>
    </ligand>
    <ligandPart>
        <name>Fe</name>
        <dbReference type="ChEBI" id="CHEBI:18248"/>
    </ligandPart>
</feature>
<dbReference type="InterPro" id="IPR023234">
    <property type="entry name" value="NarG-like_domain"/>
</dbReference>
<feature type="binding site" description="axial binding residue" evidence="16">
    <location>
        <position position="188"/>
    </location>
    <ligand>
        <name>heme b</name>
        <dbReference type="ChEBI" id="CHEBI:60344"/>
        <label>1</label>
    </ligand>
    <ligandPart>
        <name>Fe</name>
        <dbReference type="ChEBI" id="CHEBI:18248"/>
    </ligandPart>
</feature>
<keyword evidence="20" id="KW-1185">Reference proteome</keyword>
<evidence type="ECO:0000256" key="17">
    <source>
        <dbReference type="SAM" id="Phobius"/>
    </source>
</evidence>
<accession>A0A2N5X8C7</accession>
<dbReference type="GO" id="GO:0005886">
    <property type="term" value="C:plasma membrane"/>
    <property type="evidence" value="ECO:0007669"/>
    <property type="project" value="UniProtKB-SubCell"/>
</dbReference>
<keyword evidence="9 17" id="KW-1133">Transmembrane helix</keyword>
<feature type="transmembrane region" description="Helical" evidence="17">
    <location>
        <begin position="183"/>
        <end position="201"/>
    </location>
</feature>
<dbReference type="PANTHER" id="PTHR30598:SF3">
    <property type="entry name" value="RESPIRATORY NITRATE REDUCTASE 1 GAMMA CHAIN"/>
    <property type="match status" value="1"/>
</dbReference>
<evidence type="ECO:0000256" key="4">
    <source>
        <dbReference type="ARBA" id="ARBA00022475"/>
    </source>
</evidence>
<proteinExistence type="predicted"/>
<evidence type="ECO:0000256" key="3">
    <source>
        <dbReference type="ARBA" id="ARBA00022448"/>
    </source>
</evidence>
<dbReference type="InterPro" id="IPR036197">
    <property type="entry name" value="NarG-like_sf"/>
</dbReference>
<dbReference type="FunFam" id="1.20.950.20:FF:000001">
    <property type="entry name" value="Respiratory nitrate reductase subunit gamma"/>
    <property type="match status" value="1"/>
</dbReference>
<comment type="subcellular location">
    <subcellularLocation>
        <location evidence="1">Cell membrane</location>
        <topology evidence="1">Multi-pass membrane protein</topology>
    </subcellularLocation>
</comment>
<comment type="caution">
    <text evidence="19">The sequence shown here is derived from an EMBL/GenBank/DDBJ whole genome shotgun (WGS) entry which is preliminary data.</text>
</comment>
<protein>
    <recommendedName>
        <fullName evidence="2">nitrate reductase (quinone)</fullName>
        <ecNumber evidence="2">1.7.5.1</ecNumber>
    </recommendedName>
</protein>
<feature type="transmembrane region" description="Helical" evidence="17">
    <location>
        <begin position="6"/>
        <end position="26"/>
    </location>
</feature>
<evidence type="ECO:0000256" key="12">
    <source>
        <dbReference type="ARBA" id="ARBA00023063"/>
    </source>
</evidence>
<sequence>MKTLNYLLFGVYPYIAVTIMIVGSWARYDREQYTWKTGSSQLLNDKGMRLGSNLFHIGVLFIIFGHFFGLLTPEWLYHYAISTPQKQLLAMVSGGFFGMLAFIGLTILLKRRFTDPRIRKSSNPSDLLVLVLLYAQLILGLISIGVSAGHMDGSVMVMLANWAQSIVTLQPAAAAEYIASVNIIYKLHVFLGVTLFVVFPFTRLVHIASGIAAPVKYLTRNYQIVRSK</sequence>
<evidence type="ECO:0000256" key="10">
    <source>
        <dbReference type="ARBA" id="ARBA00023002"/>
    </source>
</evidence>
<evidence type="ECO:0000256" key="2">
    <source>
        <dbReference type="ARBA" id="ARBA00012500"/>
    </source>
</evidence>
<dbReference type="RefSeq" id="WP_075999602.1">
    <property type="nucleotide sequence ID" value="NZ_PKUS01000001.1"/>
</dbReference>
<evidence type="ECO:0000256" key="13">
    <source>
        <dbReference type="ARBA" id="ARBA00023136"/>
    </source>
</evidence>
<dbReference type="GO" id="GO:0020037">
    <property type="term" value="F:heme binding"/>
    <property type="evidence" value="ECO:0007669"/>
    <property type="project" value="TreeGrafter"/>
</dbReference>
<evidence type="ECO:0000256" key="11">
    <source>
        <dbReference type="ARBA" id="ARBA00023004"/>
    </source>
</evidence>
<keyword evidence="10" id="KW-0560">Oxidoreductase</keyword>
<dbReference type="GO" id="GO:0160182">
    <property type="term" value="F:nitrate reductase (quinone) activity"/>
    <property type="evidence" value="ECO:0007669"/>
    <property type="project" value="UniProtKB-EC"/>
</dbReference>
<evidence type="ECO:0000313" key="20">
    <source>
        <dbReference type="Proteomes" id="UP000235005"/>
    </source>
</evidence>
<reference evidence="19 20" key="1">
    <citation type="submission" date="2018-01" db="EMBL/GenBank/DDBJ databases">
        <title>The draft genome sequence of Halioglobus lutimaris HF004.</title>
        <authorList>
            <person name="Du Z.-J."/>
            <person name="Shi M.-J."/>
        </authorList>
    </citation>
    <scope>NUCLEOTIDE SEQUENCE [LARGE SCALE GENOMIC DNA]</scope>
    <source>
        <strain evidence="19 20">HF004</strain>
    </source>
</reference>
<feature type="binding site" description="axial binding residue" evidence="16">
    <location>
        <position position="206"/>
    </location>
    <ligand>
        <name>heme b</name>
        <dbReference type="ChEBI" id="CHEBI:60344"/>
        <label>1</label>
    </ligand>
    <ligandPart>
        <name>Fe</name>
        <dbReference type="ChEBI" id="CHEBI:18248"/>
    </ligandPart>
</feature>
<keyword evidence="12" id="KW-0534">Nitrate assimilation</keyword>
<evidence type="ECO:0000256" key="14">
    <source>
        <dbReference type="ARBA" id="ARBA00048294"/>
    </source>
</evidence>
<dbReference type="EC" id="1.7.5.1" evidence="2"/>
<feature type="transmembrane region" description="Helical" evidence="17">
    <location>
        <begin position="47"/>
        <end position="68"/>
    </location>
</feature>
<dbReference type="PANTHER" id="PTHR30598">
    <property type="entry name" value="NITRATE REDUCTASE PRIVATE CHAPERONE, REDOX ENZYME MATURATION PROTEIN REMP FAMILY"/>
    <property type="match status" value="1"/>
</dbReference>
<comment type="subunit">
    <text evidence="15">Dimer of heterotrimers each composed of an alpha, a beta and a gamma chain. Alpha and beta are catalytic chains; gamma chains are involved in binding the enzyme complex to the cytoplasmic membrane.</text>
</comment>
<keyword evidence="3" id="KW-0813">Transport</keyword>
<evidence type="ECO:0000256" key="16">
    <source>
        <dbReference type="PIRSR" id="PIRSR603816-1"/>
    </source>
</evidence>
<evidence type="ECO:0000256" key="6">
    <source>
        <dbReference type="ARBA" id="ARBA00022692"/>
    </source>
</evidence>
<evidence type="ECO:0000256" key="7">
    <source>
        <dbReference type="ARBA" id="ARBA00022723"/>
    </source>
</evidence>
<evidence type="ECO:0000256" key="8">
    <source>
        <dbReference type="ARBA" id="ARBA00022982"/>
    </source>
</evidence>
<dbReference type="InterPro" id="IPR051936">
    <property type="entry name" value="Heme-iron_electron_transfer"/>
</dbReference>
<feature type="domain" description="NarG-like" evidence="18">
    <location>
        <begin position="5"/>
        <end position="228"/>
    </location>
</feature>
<keyword evidence="4" id="KW-1003">Cell membrane</keyword>
<dbReference type="Gene3D" id="1.20.950.20">
    <property type="entry name" value="Transmembrane di-heme cytochromes, Chain C"/>
    <property type="match status" value="1"/>
</dbReference>
<dbReference type="AlphaFoldDB" id="A0A2N5X8C7"/>
<dbReference type="OrthoDB" id="9788113at2"/>
<name>A0A2N5X8C7_9GAMM</name>
<organism evidence="19 20">
    <name type="scientific">Pseudohalioglobus lutimaris</name>
    <dbReference type="NCBI Taxonomy" id="1737061"/>
    <lineage>
        <taxon>Bacteria</taxon>
        <taxon>Pseudomonadati</taxon>
        <taxon>Pseudomonadota</taxon>
        <taxon>Gammaproteobacteria</taxon>
        <taxon>Cellvibrionales</taxon>
        <taxon>Halieaceae</taxon>
        <taxon>Pseudohalioglobus</taxon>
    </lineage>
</organism>
<keyword evidence="8" id="KW-0249">Electron transport</keyword>
<keyword evidence="13 17" id="KW-0472">Membrane</keyword>
<dbReference type="SUPFAM" id="SSF103501">
    <property type="entry name" value="Respiratory nitrate reductase 1 gamma chain"/>
    <property type="match status" value="1"/>
</dbReference>
<evidence type="ECO:0000256" key="15">
    <source>
        <dbReference type="ARBA" id="ARBA00063882"/>
    </source>
</evidence>
<evidence type="ECO:0000256" key="5">
    <source>
        <dbReference type="ARBA" id="ARBA00022617"/>
    </source>
</evidence>
<evidence type="ECO:0000259" key="18">
    <source>
        <dbReference type="Pfam" id="PF02665"/>
    </source>
</evidence>
<dbReference type="GO" id="GO:0009055">
    <property type="term" value="F:electron transfer activity"/>
    <property type="evidence" value="ECO:0007669"/>
    <property type="project" value="TreeGrafter"/>
</dbReference>
<keyword evidence="11 16" id="KW-0408">Iron</keyword>
<comment type="catalytic activity">
    <reaction evidence="14">
        <text>nitrate + a quinol = a quinone + nitrite + H2O</text>
        <dbReference type="Rhea" id="RHEA:56144"/>
        <dbReference type="ChEBI" id="CHEBI:15377"/>
        <dbReference type="ChEBI" id="CHEBI:16301"/>
        <dbReference type="ChEBI" id="CHEBI:17632"/>
        <dbReference type="ChEBI" id="CHEBI:24646"/>
        <dbReference type="ChEBI" id="CHEBI:132124"/>
        <dbReference type="EC" id="1.7.5.1"/>
    </reaction>
</comment>
<keyword evidence="6 17" id="KW-0812">Transmembrane</keyword>
<dbReference type="GO" id="GO:0019645">
    <property type="term" value="P:anaerobic electron transport chain"/>
    <property type="evidence" value="ECO:0007669"/>
    <property type="project" value="UniProtKB-ARBA"/>
</dbReference>
<dbReference type="InterPro" id="IPR003816">
    <property type="entry name" value="Nitrate_red_gam"/>
</dbReference>
<dbReference type="NCBIfam" id="TIGR00351">
    <property type="entry name" value="narI"/>
    <property type="match status" value="1"/>
</dbReference>
<dbReference type="GO" id="GO:0046872">
    <property type="term" value="F:metal ion binding"/>
    <property type="evidence" value="ECO:0007669"/>
    <property type="project" value="UniProtKB-KW"/>
</dbReference>
<feature type="transmembrane region" description="Helical" evidence="17">
    <location>
        <begin position="129"/>
        <end position="149"/>
    </location>
</feature>
<feature type="transmembrane region" description="Helical" evidence="17">
    <location>
        <begin position="88"/>
        <end position="109"/>
    </location>
</feature>
<keyword evidence="5 16" id="KW-0349">Heme</keyword>